<dbReference type="PRINTS" id="PR00951">
    <property type="entry name" value="FLGBIOSNFLIP"/>
</dbReference>
<feature type="transmembrane region" description="Helical" evidence="12">
    <location>
        <begin position="189"/>
        <end position="211"/>
    </location>
</feature>
<evidence type="ECO:0000256" key="9">
    <source>
        <dbReference type="ARBA" id="ARBA00023136"/>
    </source>
</evidence>
<dbReference type="InterPro" id="IPR005838">
    <property type="entry name" value="T3SS_IM_P"/>
</dbReference>
<evidence type="ECO:0000313" key="14">
    <source>
        <dbReference type="Proteomes" id="UP001321582"/>
    </source>
</evidence>
<comment type="similarity">
    <text evidence="1 12">Belongs to the FliP/MopC/SpaP family.</text>
</comment>
<feature type="transmembrane region" description="Helical" evidence="12">
    <location>
        <begin position="46"/>
        <end position="75"/>
    </location>
</feature>
<accession>A0AAU9D2A4</accession>
<feature type="transmembrane region" description="Helical" evidence="12">
    <location>
        <begin position="223"/>
        <end position="244"/>
    </location>
</feature>
<evidence type="ECO:0000256" key="10">
    <source>
        <dbReference type="ARBA" id="ARBA00023143"/>
    </source>
</evidence>
<comment type="function">
    <text evidence="12">Plays a role in the flagellum-specific transport system.</text>
</comment>
<keyword evidence="8 12" id="KW-1133">Transmembrane helix</keyword>
<dbReference type="NCBIfam" id="NF009438">
    <property type="entry name" value="PRK12797.1"/>
    <property type="match status" value="1"/>
</dbReference>
<evidence type="ECO:0000256" key="8">
    <source>
        <dbReference type="ARBA" id="ARBA00022989"/>
    </source>
</evidence>
<comment type="subcellular location">
    <subcellularLocation>
        <location evidence="12">Cell membrane</location>
        <topology evidence="12">Multi-pass membrane protein</topology>
    </subcellularLocation>
    <subcellularLocation>
        <location evidence="12">Bacterial flagellum basal body</location>
    </subcellularLocation>
</comment>
<keyword evidence="11 12" id="KW-1006">Bacterial flagellum protein export</keyword>
<dbReference type="KEGG" id="haby:HLVA_06880"/>
<keyword evidence="13" id="KW-0969">Cilium</keyword>
<keyword evidence="3 12" id="KW-0813">Transport</keyword>
<dbReference type="EMBL" id="AP027059">
    <property type="protein sequence ID" value="BDU50119.1"/>
    <property type="molecule type" value="Genomic_DNA"/>
</dbReference>
<protein>
    <recommendedName>
        <fullName evidence="2 12">Flagellar biosynthetic protein FliP</fullName>
    </recommendedName>
</protein>
<dbReference type="GO" id="GO:0009306">
    <property type="term" value="P:protein secretion"/>
    <property type="evidence" value="ECO:0007669"/>
    <property type="project" value="UniProtKB-UniRule"/>
</dbReference>
<dbReference type="PANTHER" id="PTHR30587">
    <property type="entry name" value="FLAGELLAR BIOSYNTHETIC PROTEIN FLIP"/>
    <property type="match status" value="1"/>
</dbReference>
<evidence type="ECO:0000256" key="1">
    <source>
        <dbReference type="ARBA" id="ARBA00006257"/>
    </source>
</evidence>
<name>A0AAU9D2A4_9FUSO</name>
<organism evidence="13 14">
    <name type="scientific">Haliovirga abyssi</name>
    <dbReference type="NCBI Taxonomy" id="2996794"/>
    <lineage>
        <taxon>Bacteria</taxon>
        <taxon>Fusobacteriati</taxon>
        <taxon>Fusobacteriota</taxon>
        <taxon>Fusobacteriia</taxon>
        <taxon>Fusobacteriales</taxon>
        <taxon>Haliovirgaceae</taxon>
        <taxon>Haliovirga</taxon>
    </lineage>
</organism>
<evidence type="ECO:0000256" key="3">
    <source>
        <dbReference type="ARBA" id="ARBA00022448"/>
    </source>
</evidence>
<dbReference type="GO" id="GO:0009425">
    <property type="term" value="C:bacterial-type flagellum basal body"/>
    <property type="evidence" value="ECO:0007669"/>
    <property type="project" value="UniProtKB-SubCell"/>
</dbReference>
<dbReference type="Proteomes" id="UP001321582">
    <property type="component" value="Chromosome"/>
</dbReference>
<keyword evidence="5 12" id="KW-0812">Transmembrane</keyword>
<dbReference type="GO" id="GO:0005886">
    <property type="term" value="C:plasma membrane"/>
    <property type="evidence" value="ECO:0007669"/>
    <property type="project" value="UniProtKB-SubCell"/>
</dbReference>
<evidence type="ECO:0000256" key="2">
    <source>
        <dbReference type="ARBA" id="ARBA00021714"/>
    </source>
</evidence>
<evidence type="ECO:0000256" key="4">
    <source>
        <dbReference type="ARBA" id="ARBA00022475"/>
    </source>
</evidence>
<dbReference type="PANTHER" id="PTHR30587:SF0">
    <property type="entry name" value="FLAGELLAR BIOSYNTHETIC PROTEIN FLIP"/>
    <property type="match status" value="1"/>
</dbReference>
<evidence type="ECO:0000256" key="6">
    <source>
        <dbReference type="ARBA" id="ARBA00022795"/>
    </source>
</evidence>
<dbReference type="PROSITE" id="PS01061">
    <property type="entry name" value="FLIP_2"/>
    <property type="match status" value="1"/>
</dbReference>
<keyword evidence="4 12" id="KW-1003">Cell membrane</keyword>
<comment type="caution">
    <text evidence="12">Lacks conserved residue(s) required for the propagation of feature annotation.</text>
</comment>
<proteinExistence type="inferred from homology"/>
<evidence type="ECO:0000313" key="13">
    <source>
        <dbReference type="EMBL" id="BDU50119.1"/>
    </source>
</evidence>
<evidence type="ECO:0000256" key="5">
    <source>
        <dbReference type="ARBA" id="ARBA00022692"/>
    </source>
</evidence>
<reference evidence="13 14" key="1">
    <citation type="submission" date="2022-11" db="EMBL/GenBank/DDBJ databases">
        <title>Haliovirga abyssi gen. nov., sp. nov., a mesophilic fermentative bacterium isolated from the Iheya North hydrothermal field and the proposal of Haliovirgaceae fam. nov.</title>
        <authorList>
            <person name="Miyazaki U."/>
            <person name="Tame A."/>
            <person name="Miyazaki J."/>
            <person name="Takai K."/>
            <person name="Sawayama S."/>
            <person name="Kitajima M."/>
            <person name="Okamoto A."/>
            <person name="Nakagawa S."/>
        </authorList>
    </citation>
    <scope>NUCLEOTIDE SEQUENCE [LARGE SCALE GENOMIC DNA]</scope>
    <source>
        <strain evidence="13 14">IC12</strain>
    </source>
</reference>
<dbReference type="Pfam" id="PF00813">
    <property type="entry name" value="FliP"/>
    <property type="match status" value="1"/>
</dbReference>
<dbReference type="PRINTS" id="PR01302">
    <property type="entry name" value="TYPE3IMPPROT"/>
</dbReference>
<keyword evidence="9 12" id="KW-0472">Membrane</keyword>
<keyword evidence="7 12" id="KW-0653">Protein transport</keyword>
<dbReference type="InterPro" id="IPR005837">
    <property type="entry name" value="FliP"/>
</dbReference>
<dbReference type="AlphaFoldDB" id="A0AAU9D2A4"/>
<dbReference type="PROSITE" id="PS01060">
    <property type="entry name" value="FLIP_1"/>
    <property type="match status" value="1"/>
</dbReference>
<evidence type="ECO:0000256" key="11">
    <source>
        <dbReference type="ARBA" id="ARBA00023225"/>
    </source>
</evidence>
<keyword evidence="10" id="KW-0975">Bacterial flagellum</keyword>
<dbReference type="GO" id="GO:0044781">
    <property type="term" value="P:bacterial-type flagellum organization"/>
    <property type="evidence" value="ECO:0007669"/>
    <property type="project" value="UniProtKB-UniRule"/>
</dbReference>
<evidence type="ECO:0000256" key="12">
    <source>
        <dbReference type="RuleBase" id="RU362069"/>
    </source>
</evidence>
<evidence type="ECO:0000256" key="7">
    <source>
        <dbReference type="ARBA" id="ARBA00022927"/>
    </source>
</evidence>
<gene>
    <name evidence="12 13" type="primary">fliP</name>
    <name evidence="13" type="ORF">HLVA_06880</name>
</gene>
<keyword evidence="14" id="KW-1185">Reference proteome</keyword>
<dbReference type="RefSeq" id="WP_307905055.1">
    <property type="nucleotide sequence ID" value="NZ_AP027059.1"/>
</dbReference>
<keyword evidence="6 12" id="KW-1005">Bacterial flagellum biogenesis</keyword>
<keyword evidence="13" id="KW-0282">Flagellum</keyword>
<keyword evidence="13" id="KW-0966">Cell projection</keyword>
<sequence length="248" mass="28134">MKSKLKVLFFFIIISFSLYAEQKIAIPKFNFGIGASKSPDDLVTSLQILMGLTILTIAPSIIIMTTSFIRIIIVLHFVRQALGVQQMPPNQVLVGLALFLTFFIMEPTANDIMQNGINPYLNKKISQETLFKNIENPLKKFMLKQTRVKDLELFVKLSKTKKVKSRKDLSVWIVTPAYIISELTRGFEIGILIFIPFIIIDMIVATVLMSLGMMMLPPVMISIPFKLLLFVMVDGWNLIINSLVKSFN</sequence>
<dbReference type="NCBIfam" id="TIGR01103">
    <property type="entry name" value="fliP"/>
    <property type="match status" value="1"/>
</dbReference>